<evidence type="ECO:0000313" key="1">
    <source>
        <dbReference type="EMBL" id="MBM7615858.1"/>
    </source>
</evidence>
<name>A0ABS2NSC4_9FIRM</name>
<comment type="caution">
    <text evidence="1">The sequence shown here is derived from an EMBL/GenBank/DDBJ whole genome shotgun (WGS) entry which is preliminary data.</text>
</comment>
<dbReference type="EMBL" id="JAFBEE010000019">
    <property type="protein sequence ID" value="MBM7615858.1"/>
    <property type="molecule type" value="Genomic_DNA"/>
</dbReference>
<keyword evidence="2" id="KW-1185">Reference proteome</keyword>
<reference evidence="1 2" key="1">
    <citation type="submission" date="2021-01" db="EMBL/GenBank/DDBJ databases">
        <title>Genomic Encyclopedia of Type Strains, Phase IV (KMG-IV): sequencing the most valuable type-strain genomes for metagenomic binning, comparative biology and taxonomic classification.</title>
        <authorList>
            <person name="Goeker M."/>
        </authorList>
    </citation>
    <scope>NUCLEOTIDE SEQUENCE [LARGE SCALE GENOMIC DNA]</scope>
    <source>
        <strain evidence="1 2">DSM 25890</strain>
    </source>
</reference>
<accession>A0ABS2NSC4</accession>
<protein>
    <submittedName>
        <fullName evidence="1">Uncharacterized protein</fullName>
    </submittedName>
</protein>
<proteinExistence type="predicted"/>
<dbReference type="RefSeq" id="WP_204403528.1">
    <property type="nucleotide sequence ID" value="NZ_JAFBEE010000019.1"/>
</dbReference>
<organism evidence="1 2">
    <name type="scientific">Alkaliphilus hydrothermalis</name>
    <dbReference type="NCBI Taxonomy" id="1482730"/>
    <lineage>
        <taxon>Bacteria</taxon>
        <taxon>Bacillati</taxon>
        <taxon>Bacillota</taxon>
        <taxon>Clostridia</taxon>
        <taxon>Peptostreptococcales</taxon>
        <taxon>Natronincolaceae</taxon>
        <taxon>Alkaliphilus</taxon>
    </lineage>
</organism>
<evidence type="ECO:0000313" key="2">
    <source>
        <dbReference type="Proteomes" id="UP001314796"/>
    </source>
</evidence>
<gene>
    <name evidence="1" type="ORF">JOC73_002432</name>
</gene>
<dbReference type="Proteomes" id="UP001314796">
    <property type="component" value="Unassembled WGS sequence"/>
</dbReference>
<sequence>MVEDQCIFITPRIWREGALSDAKAWEAISRLAERNGIRLEPWKSCDLISGFKEMTVYPLNKSLKARGWLLWLSGVFNSAPISFWDTLTDRWKESPYFQLPEIEFELEIVVAKK</sequence>